<sequence>MVGGRRPKVSGARVAASGTWTDDEGVRAPAGEVHAWEPGTNQTVCGLPLHRAGLTRFSHVPWSEVQPDTGGVADEVGWVCPRCSAAAGGRAERRWQRTDPRP</sequence>
<evidence type="ECO:0000313" key="2">
    <source>
        <dbReference type="EMBL" id="PPK98603.1"/>
    </source>
</evidence>
<evidence type="ECO:0000256" key="1">
    <source>
        <dbReference type="SAM" id="MobiDB-lite"/>
    </source>
</evidence>
<gene>
    <name evidence="2" type="ORF">CLV92_101302</name>
</gene>
<proteinExistence type="predicted"/>
<comment type="caution">
    <text evidence="2">The sequence shown here is derived from an EMBL/GenBank/DDBJ whole genome shotgun (WGS) entry which is preliminary data.</text>
</comment>
<organism evidence="2 3">
    <name type="scientific">Kineococcus xinjiangensis</name>
    <dbReference type="NCBI Taxonomy" id="512762"/>
    <lineage>
        <taxon>Bacteria</taxon>
        <taxon>Bacillati</taxon>
        <taxon>Actinomycetota</taxon>
        <taxon>Actinomycetes</taxon>
        <taxon>Kineosporiales</taxon>
        <taxon>Kineosporiaceae</taxon>
        <taxon>Kineococcus</taxon>
    </lineage>
</organism>
<dbReference type="EMBL" id="PTJD01000001">
    <property type="protein sequence ID" value="PPK98603.1"/>
    <property type="molecule type" value="Genomic_DNA"/>
</dbReference>
<evidence type="ECO:0000313" key="3">
    <source>
        <dbReference type="Proteomes" id="UP000239485"/>
    </source>
</evidence>
<reference evidence="2 3" key="1">
    <citation type="submission" date="2018-02" db="EMBL/GenBank/DDBJ databases">
        <title>Genomic Encyclopedia of Archaeal and Bacterial Type Strains, Phase II (KMG-II): from individual species to whole genera.</title>
        <authorList>
            <person name="Goeker M."/>
        </authorList>
    </citation>
    <scope>NUCLEOTIDE SEQUENCE [LARGE SCALE GENOMIC DNA]</scope>
    <source>
        <strain evidence="2 3">DSM 22857</strain>
    </source>
</reference>
<accession>A0A2S6IW97</accession>
<feature type="region of interest" description="Disordered" evidence="1">
    <location>
        <begin position="1"/>
        <end position="26"/>
    </location>
</feature>
<protein>
    <submittedName>
        <fullName evidence="2">Uncharacterized protein</fullName>
    </submittedName>
</protein>
<dbReference type="AlphaFoldDB" id="A0A2S6IW97"/>
<keyword evidence="3" id="KW-1185">Reference proteome</keyword>
<dbReference type="Proteomes" id="UP000239485">
    <property type="component" value="Unassembled WGS sequence"/>
</dbReference>
<name>A0A2S6IW97_9ACTN</name>